<dbReference type="PRINTS" id="PR00598">
    <property type="entry name" value="HTHMARR"/>
</dbReference>
<dbReference type="InterPro" id="IPR036388">
    <property type="entry name" value="WH-like_DNA-bd_sf"/>
</dbReference>
<keyword evidence="1" id="KW-0805">Transcription regulation</keyword>
<dbReference type="InterPro" id="IPR036390">
    <property type="entry name" value="WH_DNA-bd_sf"/>
</dbReference>
<dbReference type="KEGG" id="blau:DQQ01_03800"/>
<evidence type="ECO:0000313" key="5">
    <source>
        <dbReference type="EMBL" id="AWY97419.1"/>
    </source>
</evidence>
<dbReference type="GO" id="GO:0003700">
    <property type="term" value="F:DNA-binding transcription factor activity"/>
    <property type="evidence" value="ECO:0007669"/>
    <property type="project" value="InterPro"/>
</dbReference>
<feature type="domain" description="HTH marR-type" evidence="4">
    <location>
        <begin position="14"/>
        <end position="150"/>
    </location>
</feature>
<proteinExistence type="predicted"/>
<sequence length="156" mass="18212">MEREEAFLEGSSKREDTGRLIHIVSHQLKRTIFLSSHQDSGLTSMQNRILNFILLHTLEKPLYQKDIEKEFNIRKSTATEILKLMEKNGFICRECSPKDARLKEIIPTKKALAMRQNVMENIRVTEAKLRQGVSEEDYETFMRVLKKMSDNLGARE</sequence>
<dbReference type="InterPro" id="IPR000835">
    <property type="entry name" value="HTH_MarR-typ"/>
</dbReference>
<gene>
    <name evidence="5" type="ORF">DQQ01_03800</name>
</gene>
<dbReference type="RefSeq" id="WP_111918541.1">
    <property type="nucleotide sequence ID" value="NZ_CAUWHR010000005.1"/>
</dbReference>
<dbReference type="AlphaFoldDB" id="A0A2Z4U9C7"/>
<protein>
    <submittedName>
        <fullName evidence="5">MarR family transcriptional regulator</fullName>
    </submittedName>
</protein>
<dbReference type="SUPFAM" id="SSF46785">
    <property type="entry name" value="Winged helix' DNA-binding domain"/>
    <property type="match status" value="1"/>
</dbReference>
<reference evidence="6" key="1">
    <citation type="submission" date="2018-06" db="EMBL/GenBank/DDBJ databases">
        <title>Description of Blautia argi sp. nov., a new anaerobic isolated from dog feces.</title>
        <authorList>
            <person name="Chang Y.-H."/>
            <person name="Paek J."/>
            <person name="Shin Y."/>
        </authorList>
    </citation>
    <scope>NUCLEOTIDE SEQUENCE [LARGE SCALE GENOMIC DNA]</scope>
    <source>
        <strain evidence="6">KCTC 15426</strain>
    </source>
</reference>
<organism evidence="5 6">
    <name type="scientific">Blautia argi</name>
    <dbReference type="NCBI Taxonomy" id="1912897"/>
    <lineage>
        <taxon>Bacteria</taxon>
        <taxon>Bacillati</taxon>
        <taxon>Bacillota</taxon>
        <taxon>Clostridia</taxon>
        <taxon>Lachnospirales</taxon>
        <taxon>Lachnospiraceae</taxon>
        <taxon>Blautia</taxon>
    </lineage>
</organism>
<dbReference type="GO" id="GO:0003677">
    <property type="term" value="F:DNA binding"/>
    <property type="evidence" value="ECO:0007669"/>
    <property type="project" value="UniProtKB-KW"/>
</dbReference>
<evidence type="ECO:0000256" key="2">
    <source>
        <dbReference type="ARBA" id="ARBA00023125"/>
    </source>
</evidence>
<accession>A0A2Z4U9C7</accession>
<evidence type="ECO:0000313" key="6">
    <source>
        <dbReference type="Proteomes" id="UP000250003"/>
    </source>
</evidence>
<name>A0A2Z4U9C7_9FIRM</name>
<dbReference type="Proteomes" id="UP000250003">
    <property type="component" value="Chromosome"/>
</dbReference>
<dbReference type="EMBL" id="CP030280">
    <property type="protein sequence ID" value="AWY97419.1"/>
    <property type="molecule type" value="Genomic_DNA"/>
</dbReference>
<keyword evidence="6" id="KW-1185">Reference proteome</keyword>
<dbReference type="Pfam" id="PF01047">
    <property type="entry name" value="MarR"/>
    <property type="match status" value="1"/>
</dbReference>
<evidence type="ECO:0000256" key="1">
    <source>
        <dbReference type="ARBA" id="ARBA00023015"/>
    </source>
</evidence>
<evidence type="ECO:0000259" key="4">
    <source>
        <dbReference type="PROSITE" id="PS50995"/>
    </source>
</evidence>
<dbReference type="PANTHER" id="PTHR42756:SF1">
    <property type="entry name" value="TRANSCRIPTIONAL REPRESSOR OF EMRAB OPERON"/>
    <property type="match status" value="1"/>
</dbReference>
<dbReference type="PROSITE" id="PS50995">
    <property type="entry name" value="HTH_MARR_2"/>
    <property type="match status" value="1"/>
</dbReference>
<evidence type="ECO:0000256" key="3">
    <source>
        <dbReference type="ARBA" id="ARBA00023163"/>
    </source>
</evidence>
<dbReference type="Gene3D" id="1.10.10.10">
    <property type="entry name" value="Winged helix-like DNA-binding domain superfamily/Winged helix DNA-binding domain"/>
    <property type="match status" value="1"/>
</dbReference>
<keyword evidence="3" id="KW-0804">Transcription</keyword>
<dbReference type="SMART" id="SM00347">
    <property type="entry name" value="HTH_MARR"/>
    <property type="match status" value="1"/>
</dbReference>
<dbReference type="PANTHER" id="PTHR42756">
    <property type="entry name" value="TRANSCRIPTIONAL REGULATOR, MARR"/>
    <property type="match status" value="1"/>
</dbReference>
<dbReference type="OrthoDB" id="384891at2"/>
<keyword evidence="2" id="KW-0238">DNA-binding</keyword>